<evidence type="ECO:0000313" key="2">
    <source>
        <dbReference type="EMBL" id="KAK5707502.1"/>
    </source>
</evidence>
<evidence type="ECO:0000313" key="3">
    <source>
        <dbReference type="Proteomes" id="UP001310594"/>
    </source>
</evidence>
<dbReference type="Proteomes" id="UP001310594">
    <property type="component" value="Unassembled WGS sequence"/>
</dbReference>
<accession>A0AAN7WDR1</accession>
<protein>
    <submittedName>
        <fullName evidence="2">Uncharacterized protein</fullName>
    </submittedName>
</protein>
<name>A0AAN7WDR1_9PEZI</name>
<comment type="caution">
    <text evidence="2">The sequence shown here is derived from an EMBL/GenBank/DDBJ whole genome shotgun (WGS) entry which is preliminary data.</text>
</comment>
<sequence>MNADPDNITVAMSSPTKSSHDTVDTPMSSPPKQDNVGAFNTMPPPKKTSTPPLQRGPKRSRPNEKTKCRKVSGIESHQLLKEDLNGMGFEPKRVKETSGRKETRLPTGQRPKDDAADAVGGRRAGRGKGKEYECLRLGRDPSWVLFDPLRGYEPFLDKENCAMKHFEAPAIFQRYETYKAGNRRILEFNIRYNSVRLRAAPKDLVEGKKEVEYTGGGPKLVDVKRSGRAAAAKEKKVVGKRKGKERVVEVEVEDEPQQQEDSEGSDLTDLDDMDFD</sequence>
<feature type="compositionally biased region" description="Acidic residues" evidence="1">
    <location>
        <begin position="250"/>
        <end position="276"/>
    </location>
</feature>
<feature type="region of interest" description="Disordered" evidence="1">
    <location>
        <begin position="1"/>
        <end position="126"/>
    </location>
</feature>
<organism evidence="2 3">
    <name type="scientific">Elasticomyces elasticus</name>
    <dbReference type="NCBI Taxonomy" id="574655"/>
    <lineage>
        <taxon>Eukaryota</taxon>
        <taxon>Fungi</taxon>
        <taxon>Dikarya</taxon>
        <taxon>Ascomycota</taxon>
        <taxon>Pezizomycotina</taxon>
        <taxon>Dothideomycetes</taxon>
        <taxon>Dothideomycetidae</taxon>
        <taxon>Mycosphaerellales</taxon>
        <taxon>Teratosphaeriaceae</taxon>
        <taxon>Elasticomyces</taxon>
    </lineage>
</organism>
<feature type="compositionally biased region" description="Basic and acidic residues" evidence="1">
    <location>
        <begin position="78"/>
        <end position="115"/>
    </location>
</feature>
<feature type="region of interest" description="Disordered" evidence="1">
    <location>
        <begin position="246"/>
        <end position="276"/>
    </location>
</feature>
<dbReference type="EMBL" id="JAVRQU010000001">
    <property type="protein sequence ID" value="KAK5707502.1"/>
    <property type="molecule type" value="Genomic_DNA"/>
</dbReference>
<evidence type="ECO:0000256" key="1">
    <source>
        <dbReference type="SAM" id="MobiDB-lite"/>
    </source>
</evidence>
<proteinExistence type="predicted"/>
<dbReference type="AlphaFoldDB" id="A0AAN7WDR1"/>
<gene>
    <name evidence="2" type="ORF">LTR97_000036</name>
</gene>
<reference evidence="2" key="1">
    <citation type="submission" date="2023-08" db="EMBL/GenBank/DDBJ databases">
        <title>Black Yeasts Isolated from many extreme environments.</title>
        <authorList>
            <person name="Coleine C."/>
            <person name="Stajich J.E."/>
            <person name="Selbmann L."/>
        </authorList>
    </citation>
    <scope>NUCLEOTIDE SEQUENCE</scope>
    <source>
        <strain evidence="2">CCFEE 5810</strain>
    </source>
</reference>